<accession>A0AAF0YHL7</accession>
<keyword evidence="1" id="KW-0808">Transferase</keyword>
<dbReference type="Proteomes" id="UP000827549">
    <property type="component" value="Chromosome 6"/>
</dbReference>
<proteinExistence type="predicted"/>
<feature type="compositionally biased region" description="Low complexity" evidence="2">
    <location>
        <begin position="14"/>
        <end position="23"/>
    </location>
</feature>
<dbReference type="AlphaFoldDB" id="A0AAF0YHL7"/>
<dbReference type="GO" id="GO:0035251">
    <property type="term" value="F:UDP-glucosyltransferase activity"/>
    <property type="evidence" value="ECO:0007669"/>
    <property type="project" value="InterPro"/>
</dbReference>
<dbReference type="PANTHER" id="PTHR48049:SF65">
    <property type="entry name" value="ANTHOCYANIDIN 3-O-GLUCOSYLTRANSFERASE"/>
    <property type="match status" value="1"/>
</dbReference>
<reference evidence="3" key="1">
    <citation type="submission" date="2023-10" db="EMBL/GenBank/DDBJ databases">
        <authorList>
            <person name="Noh H."/>
        </authorList>
    </citation>
    <scope>NUCLEOTIDE SEQUENCE</scope>
    <source>
        <strain evidence="3">DUCC4014</strain>
    </source>
</reference>
<feature type="region of interest" description="Disordered" evidence="2">
    <location>
        <begin position="1"/>
        <end position="23"/>
    </location>
</feature>
<dbReference type="Gene3D" id="3.40.50.2000">
    <property type="entry name" value="Glycogen Phosphorylase B"/>
    <property type="match status" value="2"/>
</dbReference>
<dbReference type="RefSeq" id="XP_062631335.1">
    <property type="nucleotide sequence ID" value="XM_062775351.1"/>
</dbReference>
<dbReference type="CDD" id="cd03784">
    <property type="entry name" value="GT1_Gtf-like"/>
    <property type="match status" value="1"/>
</dbReference>
<sequence>MLAVATPPHPPALAAPSPSNLDPATPTPTHIAFVTWPAVGHVTPMMDFALALLDAQPHTILSFLTSPDMVAFLDRAGHTRSEFGSRLRIIPTGSEALGDNPLDDEPMKLTEAAKGVDKNTSLLKTMRAATQIAVHFREVFPLLLADKPVADVPSAGAPVTSVVCNWMTFGIDQLVKAIAPSTKLFSFFDHSCFFSTRILGPRADGGLGGVAGLWAEYCTATGHVPDDKAELERQFGRRFGDDVYYIPGSDIVPIKDCEMSPQAPAYLLDIPITPSLLNIQGLVERSDAMLINTYGCVERHTLDFLEPSIKTPIVPIGPVMLGRVGAKEGGSAVTSFLDAQPAASTLYVSFGTLFRPNPEQLADMIETLLEEYDIPFVWTLGGQKSLTAELHSIDVGRVEAINRKLDAAVAAGKAHICNWVDQHAVLNHPNVGFFLSHGGWNSATETLLAGKPMILFPFFGDQLFTARVLEARGVATVINSSIDQPIVDFHASVTAALSLCKSDGADRLRQRARQLQLEVLAERSAAAKEGVWGRIAEILE</sequence>
<evidence type="ECO:0000313" key="4">
    <source>
        <dbReference type="Proteomes" id="UP000827549"/>
    </source>
</evidence>
<dbReference type="InterPro" id="IPR002213">
    <property type="entry name" value="UDP_glucos_trans"/>
</dbReference>
<evidence type="ECO:0000313" key="3">
    <source>
        <dbReference type="EMBL" id="WOO85309.1"/>
    </source>
</evidence>
<dbReference type="Pfam" id="PF00201">
    <property type="entry name" value="UDPGT"/>
    <property type="match status" value="1"/>
</dbReference>
<keyword evidence="4" id="KW-1185">Reference proteome</keyword>
<evidence type="ECO:0000256" key="2">
    <source>
        <dbReference type="SAM" id="MobiDB-lite"/>
    </source>
</evidence>
<gene>
    <name evidence="3" type="primary">CGT</name>
    <name evidence="3" type="ORF">LOC62_06G008810</name>
</gene>
<dbReference type="InterPro" id="IPR050481">
    <property type="entry name" value="UDP-glycosyltransf_plant"/>
</dbReference>
<dbReference type="SUPFAM" id="SSF53756">
    <property type="entry name" value="UDP-Glycosyltransferase/glycogen phosphorylase"/>
    <property type="match status" value="1"/>
</dbReference>
<dbReference type="PANTHER" id="PTHR48049">
    <property type="entry name" value="GLYCOSYLTRANSFERASE"/>
    <property type="match status" value="1"/>
</dbReference>
<evidence type="ECO:0000256" key="1">
    <source>
        <dbReference type="ARBA" id="ARBA00022679"/>
    </source>
</evidence>
<name>A0AAF0YHL7_9TREE</name>
<organism evidence="3 4">
    <name type="scientific">Vanrija pseudolonga</name>
    <dbReference type="NCBI Taxonomy" id="143232"/>
    <lineage>
        <taxon>Eukaryota</taxon>
        <taxon>Fungi</taxon>
        <taxon>Dikarya</taxon>
        <taxon>Basidiomycota</taxon>
        <taxon>Agaricomycotina</taxon>
        <taxon>Tremellomycetes</taxon>
        <taxon>Trichosporonales</taxon>
        <taxon>Trichosporonaceae</taxon>
        <taxon>Vanrija</taxon>
    </lineage>
</organism>
<protein>
    <submittedName>
        <fullName evidence="3">UDP-glycosyltransferase 13</fullName>
    </submittedName>
</protein>
<dbReference type="EMBL" id="CP086719">
    <property type="protein sequence ID" value="WOO85309.1"/>
    <property type="molecule type" value="Genomic_DNA"/>
</dbReference>
<dbReference type="GeneID" id="87811974"/>